<dbReference type="AlphaFoldDB" id="A0A9D1DJM2"/>
<gene>
    <name evidence="2" type="ORF">IAD36_00805</name>
</gene>
<evidence type="ECO:0000313" key="2">
    <source>
        <dbReference type="EMBL" id="HIR54134.1"/>
    </source>
</evidence>
<dbReference type="PROSITE" id="PS51257">
    <property type="entry name" value="PROKAR_LIPOPROTEIN"/>
    <property type="match status" value="1"/>
</dbReference>
<name>A0A9D1DJM2_9FIRM</name>
<feature type="signal peptide" evidence="1">
    <location>
        <begin position="1"/>
        <end position="19"/>
    </location>
</feature>
<keyword evidence="1" id="KW-0732">Signal</keyword>
<organism evidence="2 3">
    <name type="scientific">Candidatus Scatomorpha intestinigallinarum</name>
    <dbReference type="NCBI Taxonomy" id="2840923"/>
    <lineage>
        <taxon>Bacteria</taxon>
        <taxon>Bacillati</taxon>
        <taxon>Bacillota</taxon>
        <taxon>Clostridia</taxon>
        <taxon>Eubacteriales</taxon>
        <taxon>Candidatus Scatomorpha</taxon>
    </lineage>
</organism>
<dbReference type="Proteomes" id="UP000824238">
    <property type="component" value="Unassembled WGS sequence"/>
</dbReference>
<protein>
    <submittedName>
        <fullName evidence="2">GerMN domain-containing protein</fullName>
    </submittedName>
</protein>
<reference evidence="2" key="2">
    <citation type="journal article" date="2021" name="PeerJ">
        <title>Extensive microbial diversity within the chicken gut microbiome revealed by metagenomics and culture.</title>
        <authorList>
            <person name="Gilroy R."/>
            <person name="Ravi A."/>
            <person name="Getino M."/>
            <person name="Pursley I."/>
            <person name="Horton D.L."/>
            <person name="Alikhan N.F."/>
            <person name="Baker D."/>
            <person name="Gharbi K."/>
            <person name="Hall N."/>
            <person name="Watson M."/>
            <person name="Adriaenssens E.M."/>
            <person name="Foster-Nyarko E."/>
            <person name="Jarju S."/>
            <person name="Secka A."/>
            <person name="Antonio M."/>
            <person name="Oren A."/>
            <person name="Chaudhuri R.R."/>
            <person name="La Ragione R."/>
            <person name="Hildebrand F."/>
            <person name="Pallen M.J."/>
        </authorList>
    </citation>
    <scope>NUCLEOTIDE SEQUENCE</scope>
    <source>
        <strain evidence="2">ChiGjej3B3-7149</strain>
    </source>
</reference>
<comment type="caution">
    <text evidence="2">The sequence shown here is derived from an EMBL/GenBank/DDBJ whole genome shotgun (WGS) entry which is preliminary data.</text>
</comment>
<feature type="chain" id="PRO_5038658083" evidence="1">
    <location>
        <begin position="20"/>
        <end position="154"/>
    </location>
</feature>
<evidence type="ECO:0000313" key="3">
    <source>
        <dbReference type="Proteomes" id="UP000824238"/>
    </source>
</evidence>
<sequence>MKKRIAAALCLALALCLLASCGKGQLRVEVWRRTADPERALSEGVIQPETRTVQLQAGSVNGAVSAFNAEPEDPTLRRAAPGDAKIVGWQLEGTELRLEVSPEWAELEGFERSLADCCAVLTFCALDGVDSVTIYSLGQRLAGPLDESGIFLGE</sequence>
<evidence type="ECO:0000256" key="1">
    <source>
        <dbReference type="SAM" id="SignalP"/>
    </source>
</evidence>
<dbReference type="EMBL" id="DVHH01000019">
    <property type="protein sequence ID" value="HIR54134.1"/>
    <property type="molecule type" value="Genomic_DNA"/>
</dbReference>
<reference evidence="2" key="1">
    <citation type="submission" date="2020-10" db="EMBL/GenBank/DDBJ databases">
        <authorList>
            <person name="Gilroy R."/>
        </authorList>
    </citation>
    <scope>NUCLEOTIDE SEQUENCE</scope>
    <source>
        <strain evidence="2">ChiGjej3B3-7149</strain>
    </source>
</reference>
<accession>A0A9D1DJM2</accession>
<proteinExistence type="predicted"/>